<evidence type="ECO:0000313" key="2">
    <source>
        <dbReference type="EMBL" id="EIE25318.1"/>
    </source>
</evidence>
<gene>
    <name evidence="2" type="ORF">COCSUDRAFT_61541</name>
</gene>
<protein>
    <submittedName>
        <fullName evidence="2">Uncharacterized protein</fullName>
    </submittedName>
</protein>
<organism evidence="2 3">
    <name type="scientific">Coccomyxa subellipsoidea (strain C-169)</name>
    <name type="common">Green microalga</name>
    <dbReference type="NCBI Taxonomy" id="574566"/>
    <lineage>
        <taxon>Eukaryota</taxon>
        <taxon>Viridiplantae</taxon>
        <taxon>Chlorophyta</taxon>
        <taxon>core chlorophytes</taxon>
        <taxon>Trebouxiophyceae</taxon>
        <taxon>Trebouxiophyceae incertae sedis</taxon>
        <taxon>Coccomyxaceae</taxon>
        <taxon>Coccomyxa</taxon>
        <taxon>Coccomyxa subellipsoidea</taxon>
    </lineage>
</organism>
<dbReference type="OrthoDB" id="513362at2759"/>
<evidence type="ECO:0000256" key="1">
    <source>
        <dbReference type="SAM" id="MobiDB-lite"/>
    </source>
</evidence>
<dbReference type="eggNOG" id="ENOG502S71F">
    <property type="taxonomic scope" value="Eukaryota"/>
</dbReference>
<reference evidence="2 3" key="1">
    <citation type="journal article" date="2012" name="Genome Biol.">
        <title>The genome of the polar eukaryotic microalga coccomyxa subellipsoidea reveals traits of cold adaptation.</title>
        <authorList>
            <person name="Blanc G."/>
            <person name="Agarkova I."/>
            <person name="Grimwood J."/>
            <person name="Kuo A."/>
            <person name="Brueggeman A."/>
            <person name="Dunigan D."/>
            <person name="Gurnon J."/>
            <person name="Ladunga I."/>
            <person name="Lindquist E."/>
            <person name="Lucas S."/>
            <person name="Pangilinan J."/>
            <person name="Proschold T."/>
            <person name="Salamov A."/>
            <person name="Schmutz J."/>
            <person name="Weeks D."/>
            <person name="Yamada T."/>
            <person name="Claverie J.M."/>
            <person name="Grigoriev I."/>
            <person name="Van Etten J."/>
            <person name="Lomsadze A."/>
            <person name="Borodovsky M."/>
        </authorList>
    </citation>
    <scope>NUCLEOTIDE SEQUENCE [LARGE SCALE GENOMIC DNA]</scope>
    <source>
        <strain evidence="2 3">C-169</strain>
    </source>
</reference>
<sequence length="253" mass="27934">MDLVRGRPLALSGREVARQSELMRLPPAPPPASAPPPPPPPPPPQPPSTDEGGIGRRLLLGAAMVGGATAWWSFLNSQMPDMRKGKKGAVYLKTKGGNTVGARVDENGRTYMFDRAGNLYYDTGDKRLGFYIVTWDNKVYNVFLDKNGEEQRRYVGDIRDVRSFRVKDLGGISVDRLQRASKGRFDGTVTAFPDDNNDIPLPPNTPLYKNKNGEVQGPPELEEGIIQLQRKKKFWPFAGDKNDFGGPLQRGNG</sequence>
<dbReference type="GeneID" id="17043320"/>
<dbReference type="EMBL" id="AGSI01000004">
    <property type="protein sequence ID" value="EIE25318.1"/>
    <property type="molecule type" value="Genomic_DNA"/>
</dbReference>
<proteinExistence type="predicted"/>
<name>I0Z3U9_COCSC</name>
<dbReference type="SUPFAM" id="SSF101447">
    <property type="entry name" value="Formin homology 2 domain (FH2 domain)"/>
    <property type="match status" value="1"/>
</dbReference>
<comment type="caution">
    <text evidence="2">The sequence shown here is derived from an EMBL/GenBank/DDBJ whole genome shotgun (WGS) entry which is preliminary data.</text>
</comment>
<evidence type="ECO:0000313" key="3">
    <source>
        <dbReference type="Proteomes" id="UP000007264"/>
    </source>
</evidence>
<dbReference type="AlphaFoldDB" id="I0Z3U9"/>
<dbReference type="KEGG" id="csl:COCSUDRAFT_61541"/>
<dbReference type="Proteomes" id="UP000007264">
    <property type="component" value="Unassembled WGS sequence"/>
</dbReference>
<accession>I0Z3U9</accession>
<feature type="region of interest" description="Disordered" evidence="1">
    <location>
        <begin position="1"/>
        <end position="54"/>
    </location>
</feature>
<feature type="compositionally biased region" description="Pro residues" evidence="1">
    <location>
        <begin position="26"/>
        <end position="47"/>
    </location>
</feature>
<dbReference type="RefSeq" id="XP_005649862.1">
    <property type="nucleotide sequence ID" value="XM_005649805.1"/>
</dbReference>
<keyword evidence="3" id="KW-1185">Reference proteome</keyword>